<dbReference type="VEuPathDB" id="TriTrypDB:BSAL_93220"/>
<evidence type="ECO:0000256" key="1">
    <source>
        <dbReference type="SAM" id="MobiDB-lite"/>
    </source>
</evidence>
<accession>A0A0S4J973</accession>
<feature type="region of interest" description="Disordered" evidence="1">
    <location>
        <begin position="53"/>
        <end position="81"/>
    </location>
</feature>
<dbReference type="Proteomes" id="UP000051952">
    <property type="component" value="Unassembled WGS sequence"/>
</dbReference>
<name>A0A0S4J973_BODSA</name>
<dbReference type="AlphaFoldDB" id="A0A0S4J973"/>
<dbReference type="EMBL" id="CYKH01001306">
    <property type="protein sequence ID" value="CUG86456.1"/>
    <property type="molecule type" value="Genomic_DNA"/>
</dbReference>
<organism evidence="2 3">
    <name type="scientific">Bodo saltans</name>
    <name type="common">Flagellated protozoan</name>
    <dbReference type="NCBI Taxonomy" id="75058"/>
    <lineage>
        <taxon>Eukaryota</taxon>
        <taxon>Discoba</taxon>
        <taxon>Euglenozoa</taxon>
        <taxon>Kinetoplastea</taxon>
        <taxon>Metakinetoplastina</taxon>
        <taxon>Eubodonida</taxon>
        <taxon>Bodonidae</taxon>
        <taxon>Bodo</taxon>
    </lineage>
</organism>
<feature type="compositionally biased region" description="Low complexity" evidence="1">
    <location>
        <begin position="63"/>
        <end position="74"/>
    </location>
</feature>
<reference evidence="3" key="1">
    <citation type="submission" date="2015-09" db="EMBL/GenBank/DDBJ databases">
        <authorList>
            <consortium name="Pathogen Informatics"/>
        </authorList>
    </citation>
    <scope>NUCLEOTIDE SEQUENCE [LARGE SCALE GENOMIC DNA]</scope>
    <source>
        <strain evidence="3">Lake Konstanz</strain>
    </source>
</reference>
<proteinExistence type="predicted"/>
<feature type="region of interest" description="Disordered" evidence="1">
    <location>
        <begin position="106"/>
        <end position="131"/>
    </location>
</feature>
<evidence type="ECO:0000313" key="2">
    <source>
        <dbReference type="EMBL" id="CUG86456.1"/>
    </source>
</evidence>
<feature type="non-terminal residue" evidence="2">
    <location>
        <position position="131"/>
    </location>
</feature>
<protein>
    <submittedName>
        <fullName evidence="2">Uncharacterized protein</fullName>
    </submittedName>
</protein>
<sequence>MGSSCSRSEKNIDQDEGTLVHQIQVNGGAPVTNNDVVITTPVIIGILKLQDTMGTLPPRDKSQQQQHHQQSQQSRTQCGRGEDVVLITAMQTADSLTMVELATYTPKKVSNPLRSPQKADPRNTFGSNPLR</sequence>
<keyword evidence="3" id="KW-1185">Reference proteome</keyword>
<evidence type="ECO:0000313" key="3">
    <source>
        <dbReference type="Proteomes" id="UP000051952"/>
    </source>
</evidence>
<gene>
    <name evidence="2" type="ORF">BSAL_93220</name>
</gene>